<dbReference type="SMART" id="SM00560">
    <property type="entry name" value="LamGL"/>
    <property type="match status" value="1"/>
</dbReference>
<feature type="compositionally biased region" description="Low complexity" evidence="3">
    <location>
        <begin position="1454"/>
        <end position="1466"/>
    </location>
</feature>
<evidence type="ECO:0000256" key="2">
    <source>
        <dbReference type="ARBA" id="ARBA00023157"/>
    </source>
</evidence>
<dbReference type="Pfam" id="PF13385">
    <property type="entry name" value="Laminin_G_3"/>
    <property type="match status" value="1"/>
</dbReference>
<dbReference type="EMBL" id="HE804045">
    <property type="protein sequence ID" value="CCH29424.1"/>
    <property type="molecule type" value="Genomic_DNA"/>
</dbReference>
<keyword evidence="7" id="KW-1185">Reference proteome</keyword>
<evidence type="ECO:0000313" key="7">
    <source>
        <dbReference type="Proteomes" id="UP000006281"/>
    </source>
</evidence>
<evidence type="ECO:0000256" key="3">
    <source>
        <dbReference type="SAM" id="MobiDB-lite"/>
    </source>
</evidence>
<name>K0JXE3_SACES</name>
<keyword evidence="1 4" id="KW-0732">Signal</keyword>
<proteinExistence type="predicted"/>
<keyword evidence="2" id="KW-1015">Disulfide bond</keyword>
<dbReference type="InterPro" id="IPR053140">
    <property type="entry name" value="GDSL_Rv0518-like"/>
</dbReference>
<dbReference type="Gene3D" id="3.40.50.1110">
    <property type="entry name" value="SGNH hydrolase"/>
    <property type="match status" value="1"/>
</dbReference>
<organism evidence="6 7">
    <name type="scientific">Saccharothrix espanaensis (strain ATCC 51144 / DSM 44229 / JCM 9112 / NBRC 15066 / NRRL 15764)</name>
    <dbReference type="NCBI Taxonomy" id="1179773"/>
    <lineage>
        <taxon>Bacteria</taxon>
        <taxon>Bacillati</taxon>
        <taxon>Actinomycetota</taxon>
        <taxon>Actinomycetes</taxon>
        <taxon>Pseudonocardiales</taxon>
        <taxon>Pseudonocardiaceae</taxon>
        <taxon>Saccharothrix</taxon>
    </lineage>
</organism>
<protein>
    <recommendedName>
        <fullName evidence="5">LamG-like jellyroll fold domain-containing protein</fullName>
    </recommendedName>
</protein>
<evidence type="ECO:0000256" key="4">
    <source>
        <dbReference type="SAM" id="SignalP"/>
    </source>
</evidence>
<dbReference type="Gene3D" id="2.60.120.260">
    <property type="entry name" value="Galactose-binding domain-like"/>
    <property type="match status" value="2"/>
</dbReference>
<evidence type="ECO:0000256" key="1">
    <source>
        <dbReference type="ARBA" id="ARBA00022729"/>
    </source>
</evidence>
<dbReference type="PANTHER" id="PTHR43784">
    <property type="entry name" value="GDSL-LIKE LIPASE/ACYLHYDROLASE, PUTATIVE (AFU_ORTHOLOGUE AFUA_2G00820)-RELATED"/>
    <property type="match status" value="1"/>
</dbReference>
<dbReference type="SUPFAM" id="SSF52266">
    <property type="entry name" value="SGNH hydrolase"/>
    <property type="match status" value="1"/>
</dbReference>
<sequence length="1809" mass="190889">MRPILSGFAMRKRSFVVAALTACALAAQTLVGMAPAAIAEPEPTASADQPSPADVRTTQEKSALGEAQRTGVSVPVEDKLTETSTVLANPDGTLTLRSHAKPVRANKDGAWHDVDTNLSTAADGTLTPAAIPIDVAFSGGGTTPLVTMREDGKEFSLSWPTPLPAPTVDGSSAIYPEVLPGVDLQLTANSTGYSEVLVVKNEQAAANPALSSFTLHAATDGLNLISADDVLSATDDSGKVVFQGSTPIMWDSTRDEKRGPAPTATDPGGGKVSTLDIVATTVDNGASTTAELTISPDDEALRGEDVQYPVYIDPLMSRYHDGWAEVTSSGWHYWNANMDAQVGLCGNWTNCDGSWVARSFFRFTTNELRERNGREPKVFSAAVYAMQKHGTSCNTDYPVSLYQTDAFDWNTRWPGPNGGPIDTQWSRAGEDCGGAGKLEFNAWSPVSGIIEHNWDYLHVGLRSPDEGNRNQWKKFANNPYLDVLYAFPPNPATGLWVGDGVNCGGKVVTASAKPTLYATATDNNPDPLPLGLYYEVWTSDGLTLKANTGSSPPTVISSGSQGAWITNNALPNGDYAYRVSVQNKFPSDPNKDLWAGFYSNWSYFTARPDPITAAPTISSADYPAGYWGRPQNLPGTFTFDANGAANIVGFTYTFTGAGTEVVPAANDCDYNRTFGTTGGWAANNGGKATITLPAGMSPGYHTVHVRSFDDAHKLSPRSQAYTFYVAPSYVTPVPVQRIEAENITPTGTVPGTVTTDPVASGGKYVTATASTSGSTDRIRFPFTVPTTGDYNLDAGLIDSAALPDNAEFELDGRQVGNMFTSAGTQPTRVDLQLAGVRLAAGPHELAVKITKKAGSTATTFKVGLDYIDLSPTVKLDFEALAVTAQDKPLSHWGNPVWNSSAMKRFEADNTGQSISFTVTTPIEADYAVGLGMVKNNNRGKFTVSIDDTVIGKTDTTPVDGYDPNMINTYVGLGGTHLTPGNHTITFKVIDANPASAAPKYLIGLDYLTIQPINNVTASSFTDAMNNDGIADDGVNGNFGAAGSSLSAQTLAAAGLAPGNTVMIGGAAFTMPTANTTTGNDHVVAVGQTIPFPAAQQVKAAAVGLLALSTCGTTPERHGTITYTDGTATNPLFPELGDWVKPIPDNPTGITLSYRNYQLVKEPQYQPVITPIFLPADPTRTIKSITLPIYGSTLLDRDCDTELHVLAMAPRPVDTGWIGTWVAPVDAAVVPPGGHGFGNKTLRTVLHPTVTGGQARVKLSNALNPAPVTIGAATLAAQTGTDSATTTPTTLTFSGGSSVTIPAGGEAYSDPVTSPSGGNGNLVVSLHLPNATTLAPVHANATAPTYLAAGNTVTNTNGTPFTTTLNGSYFVTGVDVSTPDTSQGTIVVLGDHLTATAPPGTTQRNTWVDHLPGKLAGVGATLPGGLVNASRAGIPDTARWRLDDGTGTTARDAVGTNTATTHGGTTWSTDHNGSVALNGTNAYLQTAGKVLDTSTSFSVTAWAKIASLDTYQTIVSQDGVTGSTFFLQYNTQQRRWALSIHGQDTLQHDYWRAYSTNEPVPNTWTHLAATYDATTRTARLYVNGNLEGTATNVTTFPTNGPFTIGRARYANNHTDYFNGSIADVRAHQRTLSTADIRQTQQNNSLPDLGASSAGNSAIDTYRSAFSAPNVRTILVAAGATDILNGASAPEVSANLTRLISTERANGLKRHNRTDGSRVHVILTTIPPLGLAANDPRETHRRNLNQALLANSTDYDADHVVDYDAAVRDTTNPNQLAPQYLTNGTPNDTYHNQLAQYLADAVNDFPPRAEL</sequence>
<feature type="region of interest" description="Disordered" evidence="3">
    <location>
        <begin position="250"/>
        <end position="272"/>
    </location>
</feature>
<evidence type="ECO:0000313" key="6">
    <source>
        <dbReference type="EMBL" id="CCH29424.1"/>
    </source>
</evidence>
<dbReference type="HOGENOM" id="CLU_003050_0_0_11"/>
<reference evidence="6 7" key="1">
    <citation type="journal article" date="2012" name="BMC Genomics">
        <title>Complete genome sequence of Saccharothrix espanaensis DSM 44229T and comparison to the other completely sequenced Pseudonocardiaceae.</title>
        <authorList>
            <person name="Strobel T."/>
            <person name="Al-Dilaimi A."/>
            <person name="Blom J."/>
            <person name="Gessner A."/>
            <person name="Kalinowski J."/>
            <person name="Luzhetska M."/>
            <person name="Puhler A."/>
            <person name="Szczepanowski R."/>
            <person name="Bechthold A."/>
            <person name="Ruckert C."/>
        </authorList>
    </citation>
    <scope>NUCLEOTIDE SEQUENCE [LARGE SCALE GENOMIC DNA]</scope>
    <source>
        <strain evidence="7">ATCC 51144 / DSM 44229 / JCM 9112 / NBRC 15066 / NRRL 15764</strain>
    </source>
</reference>
<dbReference type="PATRIC" id="fig|1179773.3.peg.2101"/>
<feature type="signal peptide" evidence="4">
    <location>
        <begin position="1"/>
        <end position="39"/>
    </location>
</feature>
<dbReference type="InterPro" id="IPR013320">
    <property type="entry name" value="ConA-like_dom_sf"/>
</dbReference>
<dbReference type="KEGG" id="sesp:BN6_21020"/>
<dbReference type="eggNOG" id="COG2755">
    <property type="taxonomic scope" value="Bacteria"/>
</dbReference>
<dbReference type="PANTHER" id="PTHR43784:SF2">
    <property type="entry name" value="GDSL-LIKE LIPASE_ACYLHYDROLASE, PUTATIVE (AFU_ORTHOLOGUE AFUA_2G00820)-RELATED"/>
    <property type="match status" value="1"/>
</dbReference>
<evidence type="ECO:0000259" key="5">
    <source>
        <dbReference type="SMART" id="SM00560"/>
    </source>
</evidence>
<gene>
    <name evidence="6" type="ordered locus">BN6_21020</name>
</gene>
<feature type="domain" description="LamG-like jellyroll fold" evidence="5">
    <location>
        <begin position="1494"/>
        <end position="1633"/>
    </location>
</feature>
<dbReference type="InterPro" id="IPR006558">
    <property type="entry name" value="LamG-like"/>
</dbReference>
<dbReference type="STRING" id="1179773.BN6_21020"/>
<feature type="region of interest" description="Disordered" evidence="3">
    <location>
        <begin position="41"/>
        <end position="75"/>
    </location>
</feature>
<accession>K0JXE3</accession>
<dbReference type="SUPFAM" id="SSF49899">
    <property type="entry name" value="Concanavalin A-like lectins/glucanases"/>
    <property type="match status" value="1"/>
</dbReference>
<dbReference type="InterPro" id="IPR036514">
    <property type="entry name" value="SGNH_hydro_sf"/>
</dbReference>
<feature type="region of interest" description="Disordered" evidence="3">
    <location>
        <begin position="1442"/>
        <end position="1466"/>
    </location>
</feature>
<dbReference type="Gene3D" id="2.60.120.200">
    <property type="match status" value="1"/>
</dbReference>
<dbReference type="Proteomes" id="UP000006281">
    <property type="component" value="Chromosome"/>
</dbReference>
<feature type="chain" id="PRO_5003833913" description="LamG-like jellyroll fold domain-containing protein" evidence="4">
    <location>
        <begin position="40"/>
        <end position="1809"/>
    </location>
</feature>